<protein>
    <submittedName>
        <fullName evidence="2">Uncharacterized protein</fullName>
    </submittedName>
</protein>
<evidence type="ECO:0000313" key="3">
    <source>
        <dbReference type="Proteomes" id="UP001164746"/>
    </source>
</evidence>
<sequence>MHCTSEACDPQNGPPRPDITSGPLNMSDEQGQKNEGLNVRVTESEENSPRTCQPTQAQALCISATETKSGELRNIDAPPTVTSRPAQSFPSTEFKNSNSDNTAVSSVQKKSKNTSGHKSNINFPTQSPPSQPLNKPKGDVKQKTQTVRSYDDELLDVRGINQHGQKTPTARQHYLLFTSNAHTQQSKTGKPPDNSQLDQEQQRSPNFTNYTHMHHSETREPHDDLQLYQEQQQSPNFTNYTHMHHSETREPHDDLQLYPEQQQSPNFTNYTHMHHSETREPHDDLQLYPEQQQSPNFTNYTHMHHSETREPHDDLQLYPEQQQSTHLYFSETCQPFDDSQLGWEQHQSQDIATFAHLQICAPATSLEEPEEGKSLLAGPLKHSISLLICDPVWKAVLPRPWPAPWQLLKRSSQTGKEGIEIVKEQVIVGQQIFEVLPGNLKR</sequence>
<gene>
    <name evidence="2" type="ORF">MAR_000714</name>
</gene>
<feature type="region of interest" description="Disordered" evidence="1">
    <location>
        <begin position="1"/>
        <end position="146"/>
    </location>
</feature>
<evidence type="ECO:0000256" key="1">
    <source>
        <dbReference type="SAM" id="MobiDB-lite"/>
    </source>
</evidence>
<evidence type="ECO:0000313" key="2">
    <source>
        <dbReference type="EMBL" id="WAR18876.1"/>
    </source>
</evidence>
<keyword evidence="3" id="KW-1185">Reference proteome</keyword>
<dbReference type="Proteomes" id="UP001164746">
    <property type="component" value="Chromosome 11"/>
</dbReference>
<feature type="region of interest" description="Disordered" evidence="1">
    <location>
        <begin position="182"/>
        <end position="201"/>
    </location>
</feature>
<organism evidence="2 3">
    <name type="scientific">Mya arenaria</name>
    <name type="common">Soft-shell clam</name>
    <dbReference type="NCBI Taxonomy" id="6604"/>
    <lineage>
        <taxon>Eukaryota</taxon>
        <taxon>Metazoa</taxon>
        <taxon>Spiralia</taxon>
        <taxon>Lophotrochozoa</taxon>
        <taxon>Mollusca</taxon>
        <taxon>Bivalvia</taxon>
        <taxon>Autobranchia</taxon>
        <taxon>Heteroconchia</taxon>
        <taxon>Euheterodonta</taxon>
        <taxon>Imparidentia</taxon>
        <taxon>Neoheterodontei</taxon>
        <taxon>Myida</taxon>
        <taxon>Myoidea</taxon>
        <taxon>Myidae</taxon>
        <taxon>Mya</taxon>
    </lineage>
</organism>
<dbReference type="EMBL" id="CP111022">
    <property type="protein sequence ID" value="WAR18876.1"/>
    <property type="molecule type" value="Genomic_DNA"/>
</dbReference>
<feature type="compositionally biased region" description="Polar residues" evidence="1">
    <location>
        <begin position="80"/>
        <end position="125"/>
    </location>
</feature>
<feature type="compositionally biased region" description="Polar residues" evidence="1">
    <location>
        <begin position="49"/>
        <end position="58"/>
    </location>
</feature>
<reference evidence="2" key="1">
    <citation type="submission" date="2022-11" db="EMBL/GenBank/DDBJ databases">
        <title>Centuries of genome instability and evolution in soft-shell clam transmissible cancer (bioRxiv).</title>
        <authorList>
            <person name="Hart S.F.M."/>
            <person name="Yonemitsu M.A."/>
            <person name="Giersch R.M."/>
            <person name="Beal B.F."/>
            <person name="Arriagada G."/>
            <person name="Davis B.W."/>
            <person name="Ostrander E.A."/>
            <person name="Goff S.P."/>
            <person name="Metzger M.J."/>
        </authorList>
    </citation>
    <scope>NUCLEOTIDE SEQUENCE</scope>
    <source>
        <strain evidence="2">MELC-2E11</strain>
        <tissue evidence="2">Siphon/mantle</tissue>
    </source>
</reference>
<feature type="compositionally biased region" description="Polar residues" evidence="1">
    <location>
        <begin position="22"/>
        <end position="35"/>
    </location>
</feature>
<name>A0ABY7FDM7_MYAAR</name>
<proteinExistence type="predicted"/>
<accession>A0ABY7FDM7</accession>